<name>A0A4R2P3F0_9FLAO</name>
<protein>
    <recommendedName>
        <fullName evidence="1">Polynucleotide kinase PNKP phosphatase domain-containing protein</fullName>
    </recommendedName>
</protein>
<reference evidence="2 3" key="1">
    <citation type="submission" date="2019-03" db="EMBL/GenBank/DDBJ databases">
        <title>Genomic Encyclopedia of Type Strains, Phase IV (KMG-IV): sequencing the most valuable type-strain genomes for metagenomic binning, comparative biology and taxonomic classification.</title>
        <authorList>
            <person name="Goeker M."/>
        </authorList>
    </citation>
    <scope>NUCLEOTIDE SEQUENCE [LARGE SCALE GENOMIC DNA]</scope>
    <source>
        <strain evidence="2 3">DSM 14836</strain>
    </source>
</reference>
<dbReference type="Proteomes" id="UP000294564">
    <property type="component" value="Unassembled WGS sequence"/>
</dbReference>
<feature type="domain" description="Polynucleotide kinase PNKP phosphatase" evidence="1">
    <location>
        <begin position="28"/>
        <end position="163"/>
    </location>
</feature>
<dbReference type="EMBL" id="SLXM01000001">
    <property type="protein sequence ID" value="TCP28265.1"/>
    <property type="molecule type" value="Genomic_DNA"/>
</dbReference>
<dbReference type="Gene3D" id="3.40.50.1000">
    <property type="entry name" value="HAD superfamily/HAD-like"/>
    <property type="match status" value="1"/>
</dbReference>
<evidence type="ECO:0000313" key="2">
    <source>
        <dbReference type="EMBL" id="TCP28265.1"/>
    </source>
</evidence>
<comment type="caution">
    <text evidence="2">The sequence shown here is derived from an EMBL/GenBank/DDBJ whole genome shotgun (WGS) entry which is preliminary data.</text>
</comment>
<accession>A0A4R2P3F0</accession>
<dbReference type="InterPro" id="IPR023214">
    <property type="entry name" value="HAD_sf"/>
</dbReference>
<evidence type="ECO:0000313" key="3">
    <source>
        <dbReference type="Proteomes" id="UP000294564"/>
    </source>
</evidence>
<dbReference type="InterPro" id="IPR036412">
    <property type="entry name" value="HAD-like_sf"/>
</dbReference>
<proteinExistence type="predicted"/>
<organism evidence="2 3">
    <name type="scientific">Tenacibaculum skagerrakense</name>
    <dbReference type="NCBI Taxonomy" id="186571"/>
    <lineage>
        <taxon>Bacteria</taxon>
        <taxon>Pseudomonadati</taxon>
        <taxon>Bacteroidota</taxon>
        <taxon>Flavobacteriia</taxon>
        <taxon>Flavobacteriales</taxon>
        <taxon>Flavobacteriaceae</taxon>
        <taxon>Tenacibaculum</taxon>
    </lineage>
</organism>
<evidence type="ECO:0000259" key="1">
    <source>
        <dbReference type="Pfam" id="PF25109"/>
    </source>
</evidence>
<dbReference type="SUPFAM" id="SSF56784">
    <property type="entry name" value="HAD-like"/>
    <property type="match status" value="1"/>
</dbReference>
<sequence>MKKQNNLKQVKMDKRLKNEYRKQNEDLPKAIICDLDGTLALINNRSPFDASKCERDLPNIPILNLVNNYKSLGYKIILLSGRDGTYEFQTKSWLKTNEVLYDALLMRKPKDYRKDSVIKEEIFIEKIEDKYYIEFVLDDRNQVVDLWRKKLKLPCLQVFYGDF</sequence>
<keyword evidence="3" id="KW-1185">Reference proteome</keyword>
<gene>
    <name evidence="2" type="ORF">EV195_101427</name>
</gene>
<dbReference type="AlphaFoldDB" id="A0A4R2P3F0"/>
<dbReference type="InterPro" id="IPR056782">
    <property type="entry name" value="HAD_PNKP"/>
</dbReference>
<dbReference type="Pfam" id="PF25109">
    <property type="entry name" value="HAD_PNKP"/>
    <property type="match status" value="1"/>
</dbReference>